<dbReference type="Proteomes" id="UP000564536">
    <property type="component" value="Unassembled WGS sequence"/>
</dbReference>
<proteinExistence type="predicted"/>
<dbReference type="RefSeq" id="WP_185426416.1">
    <property type="nucleotide sequence ID" value="NZ_JAARRL010000017.1"/>
</dbReference>
<evidence type="ECO:0000313" key="3">
    <source>
        <dbReference type="Proteomes" id="UP000564536"/>
    </source>
</evidence>
<dbReference type="AlphaFoldDB" id="A0A841Z781"/>
<dbReference type="Pfam" id="PF04991">
    <property type="entry name" value="LicD"/>
    <property type="match status" value="1"/>
</dbReference>
<dbReference type="PANTHER" id="PTHR43404">
    <property type="entry name" value="LIPOPOLYSACCHARIDE CHOLINEPHOSPHOTRANSFERASE LICD"/>
    <property type="match status" value="1"/>
</dbReference>
<accession>A0A841Z781</accession>
<organism evidence="2 3">
    <name type="scientific">Listeria weihenstephanensis</name>
    <dbReference type="NCBI Taxonomy" id="1006155"/>
    <lineage>
        <taxon>Bacteria</taxon>
        <taxon>Bacillati</taxon>
        <taxon>Bacillota</taxon>
        <taxon>Bacilli</taxon>
        <taxon>Bacillales</taxon>
        <taxon>Listeriaceae</taxon>
        <taxon>Listeria</taxon>
    </lineage>
</organism>
<evidence type="ECO:0000313" key="2">
    <source>
        <dbReference type="EMBL" id="MBC1501145.1"/>
    </source>
</evidence>
<dbReference type="PANTHER" id="PTHR43404:SF2">
    <property type="entry name" value="LIPOPOLYSACCHARIDE CHOLINEPHOSPHOTRANSFERASE LICD"/>
    <property type="match status" value="1"/>
</dbReference>
<dbReference type="EMBL" id="JAARRL010000017">
    <property type="protein sequence ID" value="MBC1501145.1"/>
    <property type="molecule type" value="Genomic_DNA"/>
</dbReference>
<evidence type="ECO:0000259" key="1">
    <source>
        <dbReference type="Pfam" id="PF04991"/>
    </source>
</evidence>
<comment type="caution">
    <text evidence="2">The sequence shown here is derived from an EMBL/GenBank/DDBJ whole genome shotgun (WGS) entry which is preliminary data.</text>
</comment>
<dbReference type="InterPro" id="IPR052942">
    <property type="entry name" value="LPS_cholinephosphotransferase"/>
</dbReference>
<gene>
    <name evidence="2" type="ORF">HB943_11080</name>
</gene>
<name>A0A841Z781_9LIST</name>
<feature type="domain" description="LicD/FKTN/FKRP nucleotidyltransferase" evidence="1">
    <location>
        <begin position="29"/>
        <end position="238"/>
    </location>
</feature>
<dbReference type="GO" id="GO:0009100">
    <property type="term" value="P:glycoprotein metabolic process"/>
    <property type="evidence" value="ECO:0007669"/>
    <property type="project" value="UniProtKB-ARBA"/>
</dbReference>
<sequence length="265" mass="31491">MIKKDIFNTKIWEIQKRQLLILDTIVSICNKHQLTYFLEGGTLMGALIHKGFGLYDDDIDISMPRLDFEKLIYLCKKELPPPLFLDYFTTNSDYSLVFAKVKDKTMVYPEQNRETDDHVFIDIFPLDSICGKRKLRLKMVLLTNDIFKNMLFIRNNNKRKTRFQSIYSKILKLVDTKYIIRAYYLLFVSTADTSTVVNYGGRRKRQKYDILNKEMYLPSTTGIFENKMYRIPNNAMRLIEAQQPNRLNDYANKQEYSHIDINRIR</sequence>
<reference evidence="2 3" key="1">
    <citation type="submission" date="2020-03" db="EMBL/GenBank/DDBJ databases">
        <title>Soil Listeria distribution.</title>
        <authorList>
            <person name="Liao J."/>
            <person name="Wiedmann M."/>
        </authorList>
    </citation>
    <scope>NUCLEOTIDE SEQUENCE [LARGE SCALE GENOMIC DNA]</scope>
    <source>
        <strain evidence="2 3">FSL L7-1523</strain>
    </source>
</reference>
<dbReference type="InterPro" id="IPR007074">
    <property type="entry name" value="LicD/FKTN/FKRP_NTP_transf"/>
</dbReference>
<protein>
    <submittedName>
        <fullName evidence="2">LicD family protein</fullName>
    </submittedName>
</protein>